<protein>
    <submittedName>
        <fullName evidence="1">DUF2987 domain-containing protein</fullName>
    </submittedName>
</protein>
<reference evidence="1 2" key="1">
    <citation type="submission" date="2019-01" db="EMBL/GenBank/DDBJ databases">
        <authorList>
            <person name="Chen W.-M."/>
        </authorList>
    </citation>
    <scope>NUCLEOTIDE SEQUENCE [LARGE SCALE GENOMIC DNA]</scope>
    <source>
        <strain evidence="1 2">KYPC3</strain>
    </source>
</reference>
<dbReference type="OrthoDB" id="6402179at2"/>
<keyword evidence="2" id="KW-1185">Reference proteome</keyword>
<dbReference type="EMBL" id="SACS01000036">
    <property type="protein sequence ID" value="RVU31902.1"/>
    <property type="molecule type" value="Genomic_DNA"/>
</dbReference>
<proteinExistence type="predicted"/>
<comment type="caution">
    <text evidence="1">The sequence shown here is derived from an EMBL/GenBank/DDBJ whole genome shotgun (WGS) entry which is preliminary data.</text>
</comment>
<accession>A0A437QBG1</accession>
<sequence length="219" mass="24391">MRVRGLSVWASLVVGSTLIAPVAADTQFNYDGFYSRLKKSEKVEYSDITLAFMLQQQATTLPCDVTSARITTDISDDALTIANNGELVLPYSELLNSRKALILLKQPADAKSCDLNFRLRSKLPLDAAIEWQQLVKMHQQFDGLLKDLAGLGKYFLPEMTGVTLQFEREVVLEDAPAELASRIHCKMLQCQVLLADAAELKGEIRFNQAPHTVLPLLPR</sequence>
<dbReference type="RefSeq" id="WP_127701188.1">
    <property type="nucleotide sequence ID" value="NZ_SACS01000036.1"/>
</dbReference>
<gene>
    <name evidence="1" type="ORF">EOE67_19670</name>
</gene>
<dbReference type="Pfam" id="PF11205">
    <property type="entry name" value="DUF2987"/>
    <property type="match status" value="1"/>
</dbReference>
<evidence type="ECO:0000313" key="1">
    <source>
        <dbReference type="EMBL" id="RVU31902.1"/>
    </source>
</evidence>
<evidence type="ECO:0000313" key="2">
    <source>
        <dbReference type="Proteomes" id="UP000283077"/>
    </source>
</evidence>
<dbReference type="InterPro" id="IPR021370">
    <property type="entry name" value="DUF2987"/>
</dbReference>
<dbReference type="Proteomes" id="UP000283077">
    <property type="component" value="Unassembled WGS sequence"/>
</dbReference>
<dbReference type="AlphaFoldDB" id="A0A437QBG1"/>
<organism evidence="1 2">
    <name type="scientific">Rheinheimera riviphila</name>
    <dbReference type="NCBI Taxonomy" id="1834037"/>
    <lineage>
        <taxon>Bacteria</taxon>
        <taxon>Pseudomonadati</taxon>
        <taxon>Pseudomonadota</taxon>
        <taxon>Gammaproteobacteria</taxon>
        <taxon>Chromatiales</taxon>
        <taxon>Chromatiaceae</taxon>
        <taxon>Rheinheimera</taxon>
    </lineage>
</organism>
<name>A0A437QBG1_9GAMM</name>